<accession>A0ACB8SAQ9</accession>
<reference evidence="1" key="2">
    <citation type="journal article" date="2022" name="New Phytol.">
        <title>Evolutionary transition to the ectomycorrhizal habit in the genomes of a hyperdiverse lineage of mushroom-forming fungi.</title>
        <authorList>
            <person name="Looney B."/>
            <person name="Miyauchi S."/>
            <person name="Morin E."/>
            <person name="Drula E."/>
            <person name="Courty P.E."/>
            <person name="Kohler A."/>
            <person name="Kuo A."/>
            <person name="LaButti K."/>
            <person name="Pangilinan J."/>
            <person name="Lipzen A."/>
            <person name="Riley R."/>
            <person name="Andreopoulos W."/>
            <person name="He G."/>
            <person name="Johnson J."/>
            <person name="Nolan M."/>
            <person name="Tritt A."/>
            <person name="Barry K.W."/>
            <person name="Grigoriev I.V."/>
            <person name="Nagy L.G."/>
            <person name="Hibbett D."/>
            <person name="Henrissat B."/>
            <person name="Matheny P.B."/>
            <person name="Labbe J."/>
            <person name="Martin F.M."/>
        </authorList>
    </citation>
    <scope>NUCLEOTIDE SEQUENCE</scope>
    <source>
        <strain evidence="1">FP105234-sp</strain>
    </source>
</reference>
<sequence length="175" mass="19179">MGKRKKKSSCSQFTAHSTRMCDVCNRSIHIAFGGEGNWQQHLNSASHRAAASSMTITQFFTKVPKPSQPHETFVDTRVSAPLVPVTALAGVASAASRNDLKAFRDDAADANNNAHIPHDAGLAERDSRDRSYAKDTGLEDFEENTSREPDLPTQAVEEGKLHDPSIVFMTARTPW</sequence>
<name>A0ACB8SAQ9_9AGAM</name>
<reference evidence="1" key="1">
    <citation type="submission" date="2021-02" db="EMBL/GenBank/DDBJ databases">
        <authorList>
            <consortium name="DOE Joint Genome Institute"/>
            <person name="Ahrendt S."/>
            <person name="Looney B.P."/>
            <person name="Miyauchi S."/>
            <person name="Morin E."/>
            <person name="Drula E."/>
            <person name="Courty P.E."/>
            <person name="Chicoki N."/>
            <person name="Fauchery L."/>
            <person name="Kohler A."/>
            <person name="Kuo A."/>
            <person name="Labutti K."/>
            <person name="Pangilinan J."/>
            <person name="Lipzen A."/>
            <person name="Riley R."/>
            <person name="Andreopoulos W."/>
            <person name="He G."/>
            <person name="Johnson J."/>
            <person name="Barry K.W."/>
            <person name="Grigoriev I.V."/>
            <person name="Nagy L."/>
            <person name="Hibbett D."/>
            <person name="Henrissat B."/>
            <person name="Matheny P.B."/>
            <person name="Labbe J."/>
            <person name="Martin F."/>
        </authorList>
    </citation>
    <scope>NUCLEOTIDE SEQUENCE</scope>
    <source>
        <strain evidence="1">FP105234-sp</strain>
    </source>
</reference>
<evidence type="ECO:0000313" key="1">
    <source>
        <dbReference type="EMBL" id="KAI0053217.1"/>
    </source>
</evidence>
<protein>
    <submittedName>
        <fullName evidence="1">Uncharacterized protein</fullName>
    </submittedName>
</protein>
<evidence type="ECO:0000313" key="2">
    <source>
        <dbReference type="Proteomes" id="UP000814033"/>
    </source>
</evidence>
<gene>
    <name evidence="1" type="ORF">FA95DRAFT_941290</name>
</gene>
<comment type="caution">
    <text evidence="1">The sequence shown here is derived from an EMBL/GenBank/DDBJ whole genome shotgun (WGS) entry which is preliminary data.</text>
</comment>
<organism evidence="1 2">
    <name type="scientific">Auriscalpium vulgare</name>
    <dbReference type="NCBI Taxonomy" id="40419"/>
    <lineage>
        <taxon>Eukaryota</taxon>
        <taxon>Fungi</taxon>
        <taxon>Dikarya</taxon>
        <taxon>Basidiomycota</taxon>
        <taxon>Agaricomycotina</taxon>
        <taxon>Agaricomycetes</taxon>
        <taxon>Russulales</taxon>
        <taxon>Auriscalpiaceae</taxon>
        <taxon>Auriscalpium</taxon>
    </lineage>
</organism>
<proteinExistence type="predicted"/>
<dbReference type="EMBL" id="MU275841">
    <property type="protein sequence ID" value="KAI0053217.1"/>
    <property type="molecule type" value="Genomic_DNA"/>
</dbReference>
<keyword evidence="2" id="KW-1185">Reference proteome</keyword>
<dbReference type="Proteomes" id="UP000814033">
    <property type="component" value="Unassembled WGS sequence"/>
</dbReference>